<evidence type="ECO:0000313" key="3">
    <source>
        <dbReference type="Proteomes" id="UP001610631"/>
    </source>
</evidence>
<accession>A0ABW7PDH1</accession>
<evidence type="ECO:0000313" key="2">
    <source>
        <dbReference type="EMBL" id="MFH7596440.1"/>
    </source>
</evidence>
<reference evidence="2 3" key="1">
    <citation type="submission" date="2024-03" db="EMBL/GenBank/DDBJ databases">
        <title>Whole genome sequencing of Streptomyces racemochromogenes, to identify antimicrobial biosynthetic gene clusters.</title>
        <authorList>
            <person name="Suryawanshi P."/>
            <person name="Krishnaraj P.U."/>
            <person name="Arun Y.P."/>
            <person name="Suryawanshi M.P."/>
            <person name="Rakshit O."/>
        </authorList>
    </citation>
    <scope>NUCLEOTIDE SEQUENCE [LARGE SCALE GENOMIC DNA]</scope>
    <source>
        <strain evidence="2 3">AUDT626</strain>
    </source>
</reference>
<comment type="caution">
    <text evidence="2">The sequence shown here is derived from an EMBL/GenBank/DDBJ whole genome shotgun (WGS) entry which is preliminary data.</text>
</comment>
<keyword evidence="3" id="KW-1185">Reference proteome</keyword>
<dbReference type="Proteomes" id="UP001610631">
    <property type="component" value="Unassembled WGS sequence"/>
</dbReference>
<feature type="region of interest" description="Disordered" evidence="1">
    <location>
        <begin position="1"/>
        <end position="45"/>
    </location>
</feature>
<organism evidence="2 3">
    <name type="scientific">Streptomyces racemochromogenes</name>
    <dbReference type="NCBI Taxonomy" id="67353"/>
    <lineage>
        <taxon>Bacteria</taxon>
        <taxon>Bacillati</taxon>
        <taxon>Actinomycetota</taxon>
        <taxon>Actinomycetes</taxon>
        <taxon>Kitasatosporales</taxon>
        <taxon>Streptomycetaceae</taxon>
        <taxon>Streptomyces</taxon>
    </lineage>
</organism>
<gene>
    <name evidence="2" type="ORF">WDV06_15240</name>
</gene>
<dbReference type="EMBL" id="JBBDHD010000032">
    <property type="protein sequence ID" value="MFH7596440.1"/>
    <property type="molecule type" value="Genomic_DNA"/>
</dbReference>
<proteinExistence type="predicted"/>
<evidence type="ECO:0000256" key="1">
    <source>
        <dbReference type="SAM" id="MobiDB-lite"/>
    </source>
</evidence>
<sequence length="179" mass="19283">MSGVVDAKGPMVPPSYPPKSPPPQKKPVEAPRPQPATKPKSLTGVPPRLVVTNRRARVLTFRADQWAAKKAAAQAALAAADWDYPLLDEHDFLKTVHGLVRTAVAAGGKRVSVHLADQDDKILVMVLNHQTDGQDEAGAVPAEVVVLRTVDACGTHTDHDGHAWWALLDPHPQPKKHLA</sequence>
<protein>
    <submittedName>
        <fullName evidence="2">Uncharacterized protein</fullName>
    </submittedName>
</protein>
<feature type="compositionally biased region" description="Pro residues" evidence="1">
    <location>
        <begin position="11"/>
        <end position="36"/>
    </location>
</feature>
<dbReference type="RefSeq" id="WP_395510275.1">
    <property type="nucleotide sequence ID" value="NZ_JBBDHD010000032.1"/>
</dbReference>
<name>A0ABW7PDH1_9ACTN</name>